<dbReference type="Proteomes" id="UP000031449">
    <property type="component" value="Plasmid unnamed"/>
</dbReference>
<dbReference type="AlphaFoldDB" id="A0A0B5AXB4"/>
<gene>
    <name evidence="1" type="ORF">JMA_38900</name>
</gene>
<evidence type="ECO:0000313" key="1">
    <source>
        <dbReference type="EMBL" id="AJD93208.1"/>
    </source>
</evidence>
<keyword evidence="2" id="KW-1185">Reference proteome</keyword>
<keyword evidence="1" id="KW-0614">Plasmid</keyword>
<evidence type="ECO:0000313" key="2">
    <source>
        <dbReference type="Proteomes" id="UP000031449"/>
    </source>
</evidence>
<dbReference type="KEGG" id="jeo:JMA_38900"/>
<organism evidence="1 2">
    <name type="scientific">Jeotgalibacillus malaysiensis</name>
    <dbReference type="NCBI Taxonomy" id="1508404"/>
    <lineage>
        <taxon>Bacteria</taxon>
        <taxon>Bacillati</taxon>
        <taxon>Bacillota</taxon>
        <taxon>Bacilli</taxon>
        <taxon>Bacillales</taxon>
        <taxon>Caryophanaceae</taxon>
        <taxon>Jeotgalibacillus</taxon>
    </lineage>
</organism>
<dbReference type="HOGENOM" id="CLU_054933_0_0_9"/>
<dbReference type="BioCyc" id="JESP1508404:G14D9-13174-MONOMER"/>
<dbReference type="EMBL" id="CP009417">
    <property type="protein sequence ID" value="AJD93208.1"/>
    <property type="molecule type" value="Genomic_DNA"/>
</dbReference>
<protein>
    <submittedName>
        <fullName evidence="1">Uncharacterized protein</fullName>
    </submittedName>
</protein>
<reference evidence="1 2" key="1">
    <citation type="submission" date="2014-08" db="EMBL/GenBank/DDBJ databases">
        <title>Complete genome of a marine bacteria Jeotgalibacillus malaysiensis.</title>
        <authorList>
            <person name="Yaakop A.S."/>
            <person name="Chan K.-G."/>
            <person name="Goh K.M."/>
        </authorList>
    </citation>
    <scope>NUCLEOTIDE SEQUENCE [LARGE SCALE GENOMIC DNA]</scope>
    <source>
        <strain evidence="1 2">D5</strain>
        <plasmid evidence="2">Plasmid</plasmid>
    </source>
</reference>
<accession>A0A0B5AXB4</accession>
<proteinExistence type="predicted"/>
<sequence length="329" mass="37363">MSRIRDIGYRRSNEHFIFKGENDMEKRYELVWNEEGEGYRIRALVDMPHVNVKAGDVGGIVDSEDNLAQNGLGWIDYNSSVTGESVVLDGWIKGRSTITGDSFVSSGTVMNSTISNTQFQGESDVESSYFDHCHFKVDCKASASNLTHVFAYEDAVFRDCIWNSKNRARFRNCLLESVNIKNESAEFANELELRDVMGHINIIKSDVPVIIHHARFHFGMKELSMTEPPMYFSKVINDSKVQIVGLKESPIRIHVPTLHLYDVLIKGEIRMDGEHQGIYASTILDNAVINMTGTAQYLEMREFSQIVFDPEKQQGIKELQLSGDMIYTN</sequence>
<geneLocation type="plasmid" evidence="2"/>
<name>A0A0B5AXB4_9BACL</name>